<feature type="transmembrane region" description="Helical" evidence="10">
    <location>
        <begin position="89"/>
        <end position="113"/>
    </location>
</feature>
<dbReference type="EMBL" id="JAVFKD010000016">
    <property type="protein sequence ID" value="KAK5987725.1"/>
    <property type="molecule type" value="Genomic_DNA"/>
</dbReference>
<evidence type="ECO:0000256" key="2">
    <source>
        <dbReference type="ARBA" id="ARBA00022448"/>
    </source>
</evidence>
<evidence type="ECO:0000256" key="6">
    <source>
        <dbReference type="ARBA" id="ARBA00023136"/>
    </source>
</evidence>
<proteinExistence type="inferred from homology"/>
<keyword evidence="5 8" id="KW-0406">Ion transport</keyword>
<keyword evidence="3 8" id="KW-0812">Transmembrane</keyword>
<gene>
    <name evidence="12" type="ORF">PT974_11858</name>
</gene>
<comment type="similarity">
    <text evidence="8">Belongs to the two pore domain potassium channel (TC 1.A.1.8) family.</text>
</comment>
<evidence type="ECO:0000313" key="12">
    <source>
        <dbReference type="EMBL" id="KAK5987725.1"/>
    </source>
</evidence>
<keyword evidence="4 10" id="KW-1133">Transmembrane helix</keyword>
<evidence type="ECO:0000259" key="11">
    <source>
        <dbReference type="Pfam" id="PF07885"/>
    </source>
</evidence>
<protein>
    <submittedName>
        <fullName evidence="12">Outward-rectifier potassium channel TOK1-like protein</fullName>
    </submittedName>
</protein>
<keyword evidence="7 8" id="KW-0407">Ion channel</keyword>
<dbReference type="Pfam" id="PF07885">
    <property type="entry name" value="Ion_trans_2"/>
    <property type="match status" value="2"/>
</dbReference>
<comment type="caution">
    <text evidence="12">The sequence shown here is derived from an EMBL/GenBank/DDBJ whole genome shotgun (WGS) entry which is preliminary data.</text>
</comment>
<feature type="compositionally biased region" description="Polar residues" evidence="9">
    <location>
        <begin position="325"/>
        <end position="335"/>
    </location>
</feature>
<evidence type="ECO:0000256" key="7">
    <source>
        <dbReference type="ARBA" id="ARBA00023303"/>
    </source>
</evidence>
<evidence type="ECO:0000256" key="3">
    <source>
        <dbReference type="ARBA" id="ARBA00022692"/>
    </source>
</evidence>
<dbReference type="Gene3D" id="1.10.287.70">
    <property type="match status" value="2"/>
</dbReference>
<dbReference type="SUPFAM" id="SSF81324">
    <property type="entry name" value="Voltage-gated potassium channels"/>
    <property type="match status" value="2"/>
</dbReference>
<dbReference type="InterPro" id="IPR003280">
    <property type="entry name" value="2pore_dom_K_chnl"/>
</dbReference>
<feature type="transmembrane region" description="Helical" evidence="10">
    <location>
        <begin position="125"/>
        <end position="144"/>
    </location>
</feature>
<comment type="subcellular location">
    <subcellularLocation>
        <location evidence="1">Membrane</location>
        <topology evidence="1">Multi-pass membrane protein</topology>
    </subcellularLocation>
</comment>
<dbReference type="InterPro" id="IPR013099">
    <property type="entry name" value="K_chnl_dom"/>
</dbReference>
<dbReference type="PANTHER" id="PTHR11003">
    <property type="entry name" value="POTASSIUM CHANNEL, SUBFAMILY K"/>
    <property type="match status" value="1"/>
</dbReference>
<accession>A0ABR0S7H5</accession>
<evidence type="ECO:0000256" key="5">
    <source>
        <dbReference type="ARBA" id="ARBA00023065"/>
    </source>
</evidence>
<keyword evidence="13" id="KW-1185">Reference proteome</keyword>
<keyword evidence="6 10" id="KW-0472">Membrane</keyword>
<feature type="transmembrane region" description="Helical" evidence="10">
    <location>
        <begin position="363"/>
        <end position="385"/>
    </location>
</feature>
<evidence type="ECO:0000256" key="9">
    <source>
        <dbReference type="SAM" id="MobiDB-lite"/>
    </source>
</evidence>
<evidence type="ECO:0000256" key="4">
    <source>
        <dbReference type="ARBA" id="ARBA00022989"/>
    </source>
</evidence>
<feature type="transmembrane region" description="Helical" evidence="10">
    <location>
        <begin position="262"/>
        <end position="284"/>
    </location>
</feature>
<dbReference type="PRINTS" id="PR01333">
    <property type="entry name" value="2POREKCHANEL"/>
</dbReference>
<feature type="domain" description="Potassium channel" evidence="11">
    <location>
        <begin position="373"/>
        <end position="449"/>
    </location>
</feature>
<feature type="transmembrane region" description="Helical" evidence="10">
    <location>
        <begin position="391"/>
        <end position="413"/>
    </location>
</feature>
<evidence type="ECO:0000256" key="10">
    <source>
        <dbReference type="SAM" id="Phobius"/>
    </source>
</evidence>
<sequence>MNEVEPVEDFSHHADTAEKELLTAYQFKNDDAHLDPSRWWFASSAFPMIAGTLGPVASAFSICALVRPWRQYISPGGDIQKASFELDPPWLTIVNAIQLAMAIVSNVFLLLNMTRRVRFTIAQPITIVGWYISAICLVTLNATAAGPLKEGLHPANEYVWSQAFYYGIYAAILYFVDASLMVVTFWGASAGHYDKDFVLTPSQRTLMLQTIMLLMYLLVGALVFSTIEGWNYLDAVYWADVTLFTVGFGDLAASTTLGRALLFPYALIGVISLGLVISSIRSMIIERGKRRLDARMEEKNRRRTVKTITRNGNDDILNPVHEVSDASSGSRQDQNPPAELKRRKAEFGLMRSIQKQASSRRRWMAMAISTGSWLLLWLAGAAIFLQCEKKYQSWTYFDAFYFCFVSLTTIGYGDRTPISNAGKSFFVFWSLLALPTMTVLISNAGDTVVKFVRDSTIRLGTITILPGDTGFTGNMKHIIYHLTCGQFFPTTVCQTHDLELANDSSEKVTGVFKALHPKNLDLSGCSRLNMASLSHDNHYATERRADGTSWPADQITVLYLHTALEEIPSGIDFHLLLVSEIQNVTRHLKASKPRRYTYEEWAWFLRLLGEDERDPGRHRKVRIKPKGKKGSAMQVLNDNEQLKWSWVGTHSPLMGSQEESEWILERLTAKLKESLTADKVFQQRVTSRGPCHGMISIEGSCKRDKEA</sequence>
<evidence type="ECO:0000256" key="8">
    <source>
        <dbReference type="RuleBase" id="RU003857"/>
    </source>
</evidence>
<feature type="transmembrane region" description="Helical" evidence="10">
    <location>
        <begin position="164"/>
        <end position="186"/>
    </location>
</feature>
<organism evidence="12 13">
    <name type="scientific">Cladobotryum mycophilum</name>
    <dbReference type="NCBI Taxonomy" id="491253"/>
    <lineage>
        <taxon>Eukaryota</taxon>
        <taxon>Fungi</taxon>
        <taxon>Dikarya</taxon>
        <taxon>Ascomycota</taxon>
        <taxon>Pezizomycotina</taxon>
        <taxon>Sordariomycetes</taxon>
        <taxon>Hypocreomycetidae</taxon>
        <taxon>Hypocreales</taxon>
        <taxon>Hypocreaceae</taxon>
        <taxon>Cladobotryum</taxon>
    </lineage>
</organism>
<feature type="region of interest" description="Disordered" evidence="9">
    <location>
        <begin position="311"/>
        <end position="339"/>
    </location>
</feature>
<feature type="transmembrane region" description="Helical" evidence="10">
    <location>
        <begin position="425"/>
        <end position="445"/>
    </location>
</feature>
<name>A0ABR0S7H5_9HYPO</name>
<dbReference type="Proteomes" id="UP001338125">
    <property type="component" value="Unassembled WGS sequence"/>
</dbReference>
<dbReference type="PANTHER" id="PTHR11003:SF342">
    <property type="entry name" value="OUTWARD-RECTIFIER POTASSIUM CHANNEL TOK1"/>
    <property type="match status" value="1"/>
</dbReference>
<evidence type="ECO:0000256" key="1">
    <source>
        <dbReference type="ARBA" id="ARBA00004141"/>
    </source>
</evidence>
<feature type="transmembrane region" description="Helical" evidence="10">
    <location>
        <begin position="206"/>
        <end position="227"/>
    </location>
</feature>
<keyword evidence="2 8" id="KW-0813">Transport</keyword>
<feature type="domain" description="Potassium channel" evidence="11">
    <location>
        <begin position="211"/>
        <end position="285"/>
    </location>
</feature>
<evidence type="ECO:0000313" key="13">
    <source>
        <dbReference type="Proteomes" id="UP001338125"/>
    </source>
</evidence>
<reference evidence="12 13" key="1">
    <citation type="submission" date="2024-01" db="EMBL/GenBank/DDBJ databases">
        <title>Complete genome of Cladobotryum mycophilum ATHUM6906.</title>
        <authorList>
            <person name="Christinaki A.C."/>
            <person name="Myridakis A.I."/>
            <person name="Kouvelis V.N."/>
        </authorList>
    </citation>
    <scope>NUCLEOTIDE SEQUENCE [LARGE SCALE GENOMIC DNA]</scope>
    <source>
        <strain evidence="12 13">ATHUM6906</strain>
    </source>
</reference>